<evidence type="ECO:0000313" key="3">
    <source>
        <dbReference type="Proteomes" id="UP001146793"/>
    </source>
</evidence>
<reference evidence="2" key="1">
    <citation type="submission" date="2022-08" db="EMBL/GenBank/DDBJ databases">
        <title>Novel sulphate-reducing endosymbionts in the free-living metamonad Anaeramoeba.</title>
        <authorList>
            <person name="Jerlstrom-Hultqvist J."/>
            <person name="Cepicka I."/>
            <person name="Gallot-Lavallee L."/>
            <person name="Salas-Leiva D."/>
            <person name="Curtis B.A."/>
            <person name="Zahonova K."/>
            <person name="Pipaliya S."/>
            <person name="Dacks J."/>
            <person name="Roger A.J."/>
        </authorList>
    </citation>
    <scope>NUCLEOTIDE SEQUENCE</scope>
    <source>
        <strain evidence="2">Busselton2</strain>
    </source>
</reference>
<dbReference type="EMBL" id="JANTQA010000029">
    <property type="protein sequence ID" value="KAJ3441443.1"/>
    <property type="molecule type" value="Genomic_DNA"/>
</dbReference>
<dbReference type="AlphaFoldDB" id="A0AAV7ZHH0"/>
<dbReference type="Proteomes" id="UP001146793">
    <property type="component" value="Unassembled WGS sequence"/>
</dbReference>
<feature type="region of interest" description="Disordered" evidence="1">
    <location>
        <begin position="287"/>
        <end position="323"/>
    </location>
</feature>
<sequence>MSKKSLNLQSQQQKSLDYQRVLQLNSEISRKILLYRQTVFELKNVNTSGSILKQTQGGLNVPQLLSLAQTLLESVMLSDFAKQEKIFLIPFDRITCWSGLYFCEFKQSQNQPQLYQTKITKSKSIRKKEINEEIENIQTKSLIRAIRNSLAHGSVNYQNSFGGLDQPISFISNNNRSGVSISFKAKDGHAFLAFVKRLYDRIFVQTKDYIDVLTLQLERIISICIKNKIQDGDCFDLSIKSLENLESQLKNCWETKKKKKNQNRFKRNGTTFTNNQQKNLTTYKIQTNNRNKQNNNNRKIGNDKNNNNKNKYNNNQNNLQKNKKNKIKEQITRVSKVPNHSENAWEVFGGRSIKKKNIRKKNHNNNKNKKKKKNRKKNNNIVY</sequence>
<feature type="region of interest" description="Disordered" evidence="1">
    <location>
        <begin position="260"/>
        <end position="279"/>
    </location>
</feature>
<evidence type="ECO:0000313" key="2">
    <source>
        <dbReference type="EMBL" id="KAJ3441443.1"/>
    </source>
</evidence>
<gene>
    <name evidence="2" type="ORF">M0812_13455</name>
</gene>
<feature type="compositionally biased region" description="Polar residues" evidence="1">
    <location>
        <begin position="268"/>
        <end position="279"/>
    </location>
</feature>
<accession>A0AAV7ZHH0</accession>
<name>A0AAV7ZHH0_9EUKA</name>
<feature type="region of interest" description="Disordered" evidence="1">
    <location>
        <begin position="358"/>
        <end position="383"/>
    </location>
</feature>
<organism evidence="2 3">
    <name type="scientific">Anaeramoeba flamelloides</name>
    <dbReference type="NCBI Taxonomy" id="1746091"/>
    <lineage>
        <taxon>Eukaryota</taxon>
        <taxon>Metamonada</taxon>
        <taxon>Anaeramoebidae</taxon>
        <taxon>Anaeramoeba</taxon>
    </lineage>
</organism>
<protein>
    <submittedName>
        <fullName evidence="2">Uncharacterized protein</fullName>
    </submittedName>
</protein>
<proteinExistence type="predicted"/>
<comment type="caution">
    <text evidence="2">The sequence shown here is derived from an EMBL/GenBank/DDBJ whole genome shotgun (WGS) entry which is preliminary data.</text>
</comment>
<evidence type="ECO:0000256" key="1">
    <source>
        <dbReference type="SAM" id="MobiDB-lite"/>
    </source>
</evidence>
<feature type="compositionally biased region" description="Low complexity" evidence="1">
    <location>
        <begin position="287"/>
        <end position="320"/>
    </location>
</feature>